<dbReference type="EMBL" id="MU860292">
    <property type="protein sequence ID" value="KAK4235159.1"/>
    <property type="molecule type" value="Genomic_DNA"/>
</dbReference>
<keyword evidence="2" id="KW-1185">Reference proteome</keyword>
<protein>
    <recommendedName>
        <fullName evidence="3">Nucleotidyltransferase</fullName>
    </recommendedName>
</protein>
<gene>
    <name evidence="1" type="ORF">C8A03DRAFT_18062</name>
</gene>
<dbReference type="Proteomes" id="UP001303760">
    <property type="component" value="Unassembled WGS sequence"/>
</dbReference>
<accession>A0AAN7HBR9</accession>
<sequence length="234" mass="26435">MPCQYYPPADLDELEEAATNATPNHQKEALQIIADIFHHHNLPYGLMGGMNFYFRGSGRSTDDVDLAVTGTQSLEETLDLLNDDERIIRPRNKMSWIGGVARTFVRVGEQAVQIDLKWQKAEGHGMPIDLTEATESFKLIEGYNTGVRFLRIGSLVKAKFQSYGRGKHGDYADLLFVCKHPQYREEVKKVANDIRLDKRELFLAEVLHADPGEGDLIRDALKVDCNLDVEAEED</sequence>
<evidence type="ECO:0000313" key="2">
    <source>
        <dbReference type="Proteomes" id="UP001303760"/>
    </source>
</evidence>
<name>A0AAN7HBR9_9PEZI</name>
<proteinExistence type="predicted"/>
<dbReference type="SUPFAM" id="SSF81301">
    <property type="entry name" value="Nucleotidyltransferase"/>
    <property type="match status" value="1"/>
</dbReference>
<evidence type="ECO:0000313" key="1">
    <source>
        <dbReference type="EMBL" id="KAK4235159.1"/>
    </source>
</evidence>
<dbReference type="Gene3D" id="3.30.460.40">
    <property type="match status" value="1"/>
</dbReference>
<reference evidence="1" key="2">
    <citation type="submission" date="2023-05" db="EMBL/GenBank/DDBJ databases">
        <authorList>
            <consortium name="Lawrence Berkeley National Laboratory"/>
            <person name="Steindorff A."/>
            <person name="Hensen N."/>
            <person name="Bonometti L."/>
            <person name="Westerberg I."/>
            <person name="Brannstrom I.O."/>
            <person name="Guillou S."/>
            <person name="Cros-Aarteil S."/>
            <person name="Calhoun S."/>
            <person name="Haridas S."/>
            <person name="Kuo A."/>
            <person name="Mondo S."/>
            <person name="Pangilinan J."/>
            <person name="Riley R."/>
            <person name="Labutti K."/>
            <person name="Andreopoulos B."/>
            <person name="Lipzen A."/>
            <person name="Chen C."/>
            <person name="Yanf M."/>
            <person name="Daum C."/>
            <person name="Ng V."/>
            <person name="Clum A."/>
            <person name="Ohm R."/>
            <person name="Martin F."/>
            <person name="Silar P."/>
            <person name="Natvig D."/>
            <person name="Lalanne C."/>
            <person name="Gautier V."/>
            <person name="Ament-Velasquez S.L."/>
            <person name="Kruys A."/>
            <person name="Hutchinson M.I."/>
            <person name="Powell A.J."/>
            <person name="Barry K."/>
            <person name="Miller A.N."/>
            <person name="Grigoriev I.V."/>
            <person name="Debuchy R."/>
            <person name="Gladieux P."/>
            <person name="Thoren M.H."/>
            <person name="Johannesson H."/>
        </authorList>
    </citation>
    <scope>NUCLEOTIDE SEQUENCE</scope>
    <source>
        <strain evidence="1">CBS 532.94</strain>
    </source>
</reference>
<organism evidence="1 2">
    <name type="scientific">Achaetomium macrosporum</name>
    <dbReference type="NCBI Taxonomy" id="79813"/>
    <lineage>
        <taxon>Eukaryota</taxon>
        <taxon>Fungi</taxon>
        <taxon>Dikarya</taxon>
        <taxon>Ascomycota</taxon>
        <taxon>Pezizomycotina</taxon>
        <taxon>Sordariomycetes</taxon>
        <taxon>Sordariomycetidae</taxon>
        <taxon>Sordariales</taxon>
        <taxon>Chaetomiaceae</taxon>
        <taxon>Achaetomium</taxon>
    </lineage>
</organism>
<comment type="caution">
    <text evidence="1">The sequence shown here is derived from an EMBL/GenBank/DDBJ whole genome shotgun (WGS) entry which is preliminary data.</text>
</comment>
<reference evidence="1" key="1">
    <citation type="journal article" date="2023" name="Mol. Phylogenet. Evol.">
        <title>Genome-scale phylogeny and comparative genomics of the fungal order Sordariales.</title>
        <authorList>
            <person name="Hensen N."/>
            <person name="Bonometti L."/>
            <person name="Westerberg I."/>
            <person name="Brannstrom I.O."/>
            <person name="Guillou S."/>
            <person name="Cros-Aarteil S."/>
            <person name="Calhoun S."/>
            <person name="Haridas S."/>
            <person name="Kuo A."/>
            <person name="Mondo S."/>
            <person name="Pangilinan J."/>
            <person name="Riley R."/>
            <person name="LaButti K."/>
            <person name="Andreopoulos B."/>
            <person name="Lipzen A."/>
            <person name="Chen C."/>
            <person name="Yan M."/>
            <person name="Daum C."/>
            <person name="Ng V."/>
            <person name="Clum A."/>
            <person name="Steindorff A."/>
            <person name="Ohm R.A."/>
            <person name="Martin F."/>
            <person name="Silar P."/>
            <person name="Natvig D.O."/>
            <person name="Lalanne C."/>
            <person name="Gautier V."/>
            <person name="Ament-Velasquez S.L."/>
            <person name="Kruys A."/>
            <person name="Hutchinson M.I."/>
            <person name="Powell A.J."/>
            <person name="Barry K."/>
            <person name="Miller A.N."/>
            <person name="Grigoriev I.V."/>
            <person name="Debuchy R."/>
            <person name="Gladieux P."/>
            <person name="Hiltunen Thoren M."/>
            <person name="Johannesson H."/>
        </authorList>
    </citation>
    <scope>NUCLEOTIDE SEQUENCE</scope>
    <source>
        <strain evidence="1">CBS 532.94</strain>
    </source>
</reference>
<dbReference type="InterPro" id="IPR043519">
    <property type="entry name" value="NT_sf"/>
</dbReference>
<dbReference type="AlphaFoldDB" id="A0AAN7HBR9"/>
<evidence type="ECO:0008006" key="3">
    <source>
        <dbReference type="Google" id="ProtNLM"/>
    </source>
</evidence>